<evidence type="ECO:0000256" key="3">
    <source>
        <dbReference type="ARBA" id="ARBA00023139"/>
    </source>
</evidence>
<evidence type="ECO:0000256" key="1">
    <source>
        <dbReference type="ARBA" id="ARBA00022729"/>
    </source>
</evidence>
<keyword evidence="4 6" id="KW-0998">Cell outer membrane</keyword>
<dbReference type="GO" id="GO:1990063">
    <property type="term" value="C:Bam protein complex"/>
    <property type="evidence" value="ECO:0007669"/>
    <property type="project" value="TreeGrafter"/>
</dbReference>
<dbReference type="EMBL" id="CAADFK010000035">
    <property type="protein sequence ID" value="VFK12436.1"/>
    <property type="molecule type" value="Genomic_DNA"/>
</dbReference>
<evidence type="ECO:0000313" key="8">
    <source>
        <dbReference type="EMBL" id="VFK12436.1"/>
    </source>
</evidence>
<keyword evidence="1 6" id="KW-0732">Signal</keyword>
<dbReference type="InterPro" id="IPR017689">
    <property type="entry name" value="BamD"/>
</dbReference>
<feature type="domain" description="Outer membrane lipoprotein BamD-like" evidence="7">
    <location>
        <begin position="102"/>
        <end position="303"/>
    </location>
</feature>
<keyword evidence="2 6" id="KW-0472">Membrane</keyword>
<accession>A0A450W5Y0</accession>
<protein>
    <recommendedName>
        <fullName evidence="6">Outer membrane protein assembly factor BamD</fullName>
    </recommendedName>
</protein>
<dbReference type="Pfam" id="PF13525">
    <property type="entry name" value="YfiO"/>
    <property type="match status" value="1"/>
</dbReference>
<evidence type="ECO:0000256" key="2">
    <source>
        <dbReference type="ARBA" id="ARBA00023136"/>
    </source>
</evidence>
<comment type="subunit">
    <text evidence="6">Part of the Bam complex.</text>
</comment>
<dbReference type="AlphaFoldDB" id="A0A450W5Y0"/>
<dbReference type="Gene3D" id="1.25.40.10">
    <property type="entry name" value="Tetratricopeptide repeat domain"/>
    <property type="match status" value="1"/>
</dbReference>
<dbReference type="PANTHER" id="PTHR37423">
    <property type="entry name" value="SOLUBLE LYTIC MUREIN TRANSGLYCOSYLASE-RELATED"/>
    <property type="match status" value="1"/>
</dbReference>
<dbReference type="InterPro" id="IPR039565">
    <property type="entry name" value="BamD-like"/>
</dbReference>
<name>A0A450W5Y0_9GAMM</name>
<sequence length="327" mass="37234">MEALCDMETDGGGWALVTRMPIYGNAVDDTMTTDTNFETCLTDRNSSCSGLSWQHREQTMRYSTSLPIIRLIRELLFFGGIVAAVVGCATFDDKDATEGWSAQKLYSEAKSERIAGNYETALEYYQKLESRYPFGRYAQQAQIETIYVYYKSDEPTQAITSAERFIKLYPRHPSVDYVYYLKGITNFNFGKGFLDKYLPIDPSQRDPGSALTSFQDFGELIKRFPNSKYAGDARQRMLHLRNNLAQHEVHVANYYLRRGAYVAAANRGKYVVENYQGAPAMAEALLIMIKAYKLMGIDQLSSEAFRVFALNFPDHPKIPEIKKTITE</sequence>
<proteinExistence type="inferred from homology"/>
<dbReference type="HAMAP" id="MF_00922">
    <property type="entry name" value="OM_assembly_BamD"/>
    <property type="match status" value="1"/>
</dbReference>
<evidence type="ECO:0000256" key="6">
    <source>
        <dbReference type="HAMAP-Rule" id="MF_00922"/>
    </source>
</evidence>
<gene>
    <name evidence="6" type="primary">bamD</name>
    <name evidence="8" type="ORF">BECKLPF1236B_GA0070989_103514</name>
</gene>
<dbReference type="NCBIfam" id="TIGR03302">
    <property type="entry name" value="OM_YfiO"/>
    <property type="match status" value="1"/>
</dbReference>
<comment type="function">
    <text evidence="6">Part of the outer membrane protein assembly complex, which is involved in assembly and insertion of beta-barrel proteins into the outer membrane.</text>
</comment>
<dbReference type="InterPro" id="IPR011990">
    <property type="entry name" value="TPR-like_helical_dom_sf"/>
</dbReference>
<dbReference type="SUPFAM" id="SSF48452">
    <property type="entry name" value="TPR-like"/>
    <property type="match status" value="1"/>
</dbReference>
<reference evidence="8" key="1">
    <citation type="submission" date="2019-02" db="EMBL/GenBank/DDBJ databases">
        <authorList>
            <person name="Gruber-Vodicka R. H."/>
            <person name="Seah K. B. B."/>
        </authorList>
    </citation>
    <scope>NUCLEOTIDE SEQUENCE</scope>
    <source>
        <strain evidence="8">BECK_S313</strain>
    </source>
</reference>
<evidence type="ECO:0000256" key="4">
    <source>
        <dbReference type="ARBA" id="ARBA00023237"/>
    </source>
</evidence>
<dbReference type="GO" id="GO:0051205">
    <property type="term" value="P:protein insertion into membrane"/>
    <property type="evidence" value="ECO:0007669"/>
    <property type="project" value="UniProtKB-UniRule"/>
</dbReference>
<dbReference type="GO" id="GO:0043165">
    <property type="term" value="P:Gram-negative-bacterium-type cell outer membrane assembly"/>
    <property type="evidence" value="ECO:0007669"/>
    <property type="project" value="UniProtKB-UniRule"/>
</dbReference>
<keyword evidence="5" id="KW-0449">Lipoprotein</keyword>
<dbReference type="CDD" id="cd15830">
    <property type="entry name" value="BamD"/>
    <property type="match status" value="1"/>
</dbReference>
<evidence type="ECO:0000256" key="5">
    <source>
        <dbReference type="ARBA" id="ARBA00023288"/>
    </source>
</evidence>
<comment type="similarity">
    <text evidence="6">Belongs to the BamD family.</text>
</comment>
<comment type="subcellular location">
    <subcellularLocation>
        <location evidence="6">Cell outer membrane</location>
    </subcellularLocation>
</comment>
<dbReference type="PANTHER" id="PTHR37423:SF1">
    <property type="entry name" value="OUTER MEMBRANE PROTEIN ASSEMBLY FACTOR BAMD"/>
    <property type="match status" value="1"/>
</dbReference>
<organism evidence="8">
    <name type="scientific">Candidatus Kentrum sp. LPFa</name>
    <dbReference type="NCBI Taxonomy" id="2126335"/>
    <lineage>
        <taxon>Bacteria</taxon>
        <taxon>Pseudomonadati</taxon>
        <taxon>Pseudomonadota</taxon>
        <taxon>Gammaproteobacteria</taxon>
        <taxon>Candidatus Kentrum</taxon>
    </lineage>
</organism>
<evidence type="ECO:0000259" key="7">
    <source>
        <dbReference type="Pfam" id="PF13525"/>
    </source>
</evidence>
<keyword evidence="3" id="KW-0564">Palmitate</keyword>